<dbReference type="InterPro" id="IPR000462">
    <property type="entry name" value="CDP-OH_P_trans"/>
</dbReference>
<dbReference type="PROSITE" id="PS00379">
    <property type="entry name" value="CDP_ALCOHOL_P_TRANSF"/>
    <property type="match status" value="1"/>
</dbReference>
<accession>D5BVD6</accession>
<dbReference type="GO" id="GO:0008654">
    <property type="term" value="P:phospholipid biosynthetic process"/>
    <property type="evidence" value="ECO:0007669"/>
    <property type="project" value="InterPro"/>
</dbReference>
<organism evidence="4 5">
    <name type="scientific">Nitrosococcus halophilus (strain Nc4)</name>
    <dbReference type="NCBI Taxonomy" id="472759"/>
    <lineage>
        <taxon>Bacteria</taxon>
        <taxon>Pseudomonadati</taxon>
        <taxon>Pseudomonadota</taxon>
        <taxon>Gammaproteobacteria</taxon>
        <taxon>Chromatiales</taxon>
        <taxon>Chromatiaceae</taxon>
        <taxon>Nitrosococcus</taxon>
    </lineage>
</organism>
<dbReference type="GO" id="GO:0016020">
    <property type="term" value="C:membrane"/>
    <property type="evidence" value="ECO:0007669"/>
    <property type="project" value="InterPro"/>
</dbReference>
<dbReference type="STRING" id="472759.Nhal_0370"/>
<evidence type="ECO:0000256" key="3">
    <source>
        <dbReference type="SAM" id="Phobius"/>
    </source>
</evidence>
<proteinExistence type="inferred from homology"/>
<sequence>MSGYHKQRIAEVVENLRTIVQQHLRQIIAPVVGLLARSRLSPNQISIAGFVLALIAMGILMAGYPVAAGILFLLGSSFDILDGALARLEKKITPFGAFLDSTLDRISEGAMLMAIAYRLALEGQAAAVAGVVLAMLGGMLTSYTRARAEALGITCAIGWVSRPERVIIMGAGLIFDLLIEAIYLLAVLSLWTAGQRFLHVSSTLRHPNSSNP</sequence>
<protein>
    <submittedName>
        <fullName evidence="4">CDP-alcohol phosphatidyltransferase</fullName>
    </submittedName>
</protein>
<feature type="transmembrane region" description="Helical" evidence="3">
    <location>
        <begin position="166"/>
        <end position="191"/>
    </location>
</feature>
<name>D5BVD6_NITHN</name>
<dbReference type="AlphaFoldDB" id="D5BVD6"/>
<keyword evidence="3" id="KW-0812">Transmembrane</keyword>
<keyword evidence="3" id="KW-1133">Transmembrane helix</keyword>
<dbReference type="Gene3D" id="1.20.120.1760">
    <property type="match status" value="1"/>
</dbReference>
<dbReference type="eggNOG" id="COG0558">
    <property type="taxonomic scope" value="Bacteria"/>
</dbReference>
<dbReference type="InterPro" id="IPR043130">
    <property type="entry name" value="CDP-OH_PTrfase_TM_dom"/>
</dbReference>
<evidence type="ECO:0000313" key="5">
    <source>
        <dbReference type="Proteomes" id="UP000001844"/>
    </source>
</evidence>
<evidence type="ECO:0000256" key="1">
    <source>
        <dbReference type="ARBA" id="ARBA00022679"/>
    </source>
</evidence>
<dbReference type="Proteomes" id="UP000001844">
    <property type="component" value="Chromosome"/>
</dbReference>
<evidence type="ECO:0000313" key="4">
    <source>
        <dbReference type="EMBL" id="ADE13564.1"/>
    </source>
</evidence>
<dbReference type="KEGG" id="nhl:Nhal_0370"/>
<dbReference type="InterPro" id="IPR048254">
    <property type="entry name" value="CDP_ALCOHOL_P_TRANSF_CS"/>
</dbReference>
<keyword evidence="1 2" id="KW-0808">Transferase</keyword>
<dbReference type="OrthoDB" id="9790577at2"/>
<evidence type="ECO:0000256" key="2">
    <source>
        <dbReference type="RuleBase" id="RU003750"/>
    </source>
</evidence>
<feature type="transmembrane region" description="Helical" evidence="3">
    <location>
        <begin position="47"/>
        <end position="74"/>
    </location>
</feature>
<keyword evidence="3" id="KW-0472">Membrane</keyword>
<comment type="similarity">
    <text evidence="2">Belongs to the CDP-alcohol phosphatidyltransferase class-I family.</text>
</comment>
<feature type="transmembrane region" description="Helical" evidence="3">
    <location>
        <begin position="125"/>
        <end position="146"/>
    </location>
</feature>
<dbReference type="Pfam" id="PF01066">
    <property type="entry name" value="CDP-OH_P_transf"/>
    <property type="match status" value="1"/>
</dbReference>
<dbReference type="EMBL" id="CP001798">
    <property type="protein sequence ID" value="ADE13564.1"/>
    <property type="molecule type" value="Genomic_DNA"/>
</dbReference>
<dbReference type="GO" id="GO:0016780">
    <property type="term" value="F:phosphotransferase activity, for other substituted phosphate groups"/>
    <property type="evidence" value="ECO:0007669"/>
    <property type="project" value="InterPro"/>
</dbReference>
<reference evidence="5" key="1">
    <citation type="submission" date="2010-04" db="EMBL/GenBank/DDBJ databases">
        <title>Complete genome sequence of Nitrosococcus halophilus Nc4, a salt-adapted, aerobic obligate ammonia-oxidizing sulfur purple bacterium.</title>
        <authorList>
            <consortium name="US DOE Joint Genome Institute"/>
            <person name="Campbell M.A."/>
            <person name="Malfatti S.A."/>
            <person name="Chain P.S.G."/>
            <person name="Heidelberg J.F."/>
            <person name="Ward B.B."/>
            <person name="Klotz M.G."/>
        </authorList>
    </citation>
    <scope>NUCLEOTIDE SEQUENCE [LARGE SCALE GENOMIC DNA]</scope>
    <source>
        <strain evidence="5">Nc4</strain>
    </source>
</reference>
<gene>
    <name evidence="4" type="ordered locus">Nhal_0370</name>
</gene>
<dbReference type="HOGENOM" id="CLU_080384_0_1_6"/>
<keyword evidence="5" id="KW-1185">Reference proteome</keyword>